<dbReference type="AlphaFoldDB" id="A0AAW0FCH6"/>
<gene>
    <name evidence="2" type="ORF">QCA50_018889</name>
</gene>
<comment type="caution">
    <text evidence="2">The sequence shown here is derived from an EMBL/GenBank/DDBJ whole genome shotgun (WGS) entry which is preliminary data.</text>
</comment>
<sequence length="196" mass="22380">MLWIWKRICDLVVLVRLTLFQSEASTTTSASASPSLSLSNVVHDIHHIQKIDTPPQPLNRASELFLDYVVVNPVIYDTIFDASSAEALIRLMRTCHTIRCSVKSYFMHAFNINRHLARYFTDPMAFRYLQACTGTLISGSTALQFFDRSFYPESDLDLYTPTSWRLNVGHFLVGDGYHFTPNPHQNTNFEIAISEP</sequence>
<evidence type="ECO:0000313" key="3">
    <source>
        <dbReference type="Proteomes" id="UP001385951"/>
    </source>
</evidence>
<reference evidence="2 3" key="1">
    <citation type="submission" date="2022-09" db="EMBL/GenBank/DDBJ databases">
        <authorList>
            <person name="Palmer J.M."/>
        </authorList>
    </citation>
    <scope>NUCLEOTIDE SEQUENCE [LARGE SCALE GENOMIC DNA]</scope>
    <source>
        <strain evidence="2 3">DSM 7382</strain>
    </source>
</reference>
<evidence type="ECO:0000256" key="1">
    <source>
        <dbReference type="SAM" id="SignalP"/>
    </source>
</evidence>
<name>A0AAW0FCH6_9APHY</name>
<dbReference type="EMBL" id="JASBNA010000077">
    <property type="protein sequence ID" value="KAK7678096.1"/>
    <property type="molecule type" value="Genomic_DNA"/>
</dbReference>
<organism evidence="2 3">
    <name type="scientific">Cerrena zonata</name>
    <dbReference type="NCBI Taxonomy" id="2478898"/>
    <lineage>
        <taxon>Eukaryota</taxon>
        <taxon>Fungi</taxon>
        <taxon>Dikarya</taxon>
        <taxon>Basidiomycota</taxon>
        <taxon>Agaricomycotina</taxon>
        <taxon>Agaricomycetes</taxon>
        <taxon>Polyporales</taxon>
        <taxon>Cerrenaceae</taxon>
        <taxon>Cerrena</taxon>
    </lineage>
</organism>
<dbReference type="Proteomes" id="UP001385951">
    <property type="component" value="Unassembled WGS sequence"/>
</dbReference>
<accession>A0AAW0FCH6</accession>
<evidence type="ECO:0000313" key="2">
    <source>
        <dbReference type="EMBL" id="KAK7678096.1"/>
    </source>
</evidence>
<proteinExistence type="predicted"/>
<feature type="chain" id="PRO_5043631550" evidence="1">
    <location>
        <begin position="25"/>
        <end position="196"/>
    </location>
</feature>
<protein>
    <submittedName>
        <fullName evidence="2">Uncharacterized protein</fullName>
    </submittedName>
</protein>
<feature type="signal peptide" evidence="1">
    <location>
        <begin position="1"/>
        <end position="24"/>
    </location>
</feature>
<keyword evidence="1" id="KW-0732">Signal</keyword>
<keyword evidence="3" id="KW-1185">Reference proteome</keyword>